<organism evidence="2 3">
    <name type="scientific">Kitasatospora misakiensis</name>
    <dbReference type="NCBI Taxonomy" id="67330"/>
    <lineage>
        <taxon>Bacteria</taxon>
        <taxon>Bacillati</taxon>
        <taxon>Actinomycetota</taxon>
        <taxon>Actinomycetes</taxon>
        <taxon>Kitasatosporales</taxon>
        <taxon>Streptomycetaceae</taxon>
        <taxon>Kitasatospora</taxon>
    </lineage>
</organism>
<name>A0ABW0WWT6_9ACTN</name>
<evidence type="ECO:0000313" key="2">
    <source>
        <dbReference type="EMBL" id="MFC5661364.1"/>
    </source>
</evidence>
<evidence type="ECO:0000256" key="1">
    <source>
        <dbReference type="SAM" id="MobiDB-lite"/>
    </source>
</evidence>
<dbReference type="EMBL" id="JBHSOF010000001">
    <property type="protein sequence ID" value="MFC5661364.1"/>
    <property type="molecule type" value="Genomic_DNA"/>
</dbReference>
<protein>
    <recommendedName>
        <fullName evidence="4">Diacylglycerol O-acyltransferase</fullName>
    </recommendedName>
</protein>
<keyword evidence="3" id="KW-1185">Reference proteome</keyword>
<reference evidence="3" key="1">
    <citation type="journal article" date="2019" name="Int. J. Syst. Evol. Microbiol.">
        <title>The Global Catalogue of Microorganisms (GCM) 10K type strain sequencing project: providing services to taxonomists for standard genome sequencing and annotation.</title>
        <authorList>
            <consortium name="The Broad Institute Genomics Platform"/>
            <consortium name="The Broad Institute Genome Sequencing Center for Infectious Disease"/>
            <person name="Wu L."/>
            <person name="Ma J."/>
        </authorList>
    </citation>
    <scope>NUCLEOTIDE SEQUENCE [LARGE SCALE GENOMIC DNA]</scope>
    <source>
        <strain evidence="3">CGMCC 4.1437</strain>
    </source>
</reference>
<evidence type="ECO:0008006" key="4">
    <source>
        <dbReference type="Google" id="ProtNLM"/>
    </source>
</evidence>
<feature type="compositionally biased region" description="Low complexity" evidence="1">
    <location>
        <begin position="463"/>
        <end position="477"/>
    </location>
</feature>
<dbReference type="RefSeq" id="WP_380222920.1">
    <property type="nucleotide sequence ID" value="NZ_JBHSOF010000001.1"/>
</dbReference>
<feature type="region of interest" description="Disordered" evidence="1">
    <location>
        <begin position="446"/>
        <end position="477"/>
    </location>
</feature>
<evidence type="ECO:0000313" key="3">
    <source>
        <dbReference type="Proteomes" id="UP001595975"/>
    </source>
</evidence>
<accession>A0ABW0WWT6</accession>
<sequence>MVAHVWCPPSVCDGAVRVRHSEARSPARLDQKGLAAMTPASMHPFDHAFLTTMHSYSGARWDCVAVFHLNGPAPALEDLRAQVDAGTRAMPFLTQRLPLPGTGGARRSETGLTARVEQIVVGSASEMGSALEDALDASPLPDGVPWRLWSVSSPGGDHWIAGYQWHHGYQDGLAGVRAALSLLGLRDPGRPGRPSRRIPWHTYAVAALTFAGKCAADQVRARWYGPAARVRLAGEAGPVRSVRVPLERLKAIAVAAGGTVNDVYVAATGSALAAWAAQEGVRLVQLPLLVPVDVRRHDEEQAHGNRLFFLRMALPCGTDVTVAQRLAVVTETSNRAKRLHWRRIAQDFVGAVPRRLACRLVPMFTAPGFTAAVVSSVVCPGPEDTVTRFTGRGALVPGHLMFAVMGVLGDQVEVGFQLDRALPGAGRFPELWSAAVEELERSLLTGIPAPPRAADSGPQVSSAAGQQAGQQAGQRAG</sequence>
<comment type="caution">
    <text evidence="2">The sequence shown here is derived from an EMBL/GenBank/DDBJ whole genome shotgun (WGS) entry which is preliminary data.</text>
</comment>
<gene>
    <name evidence="2" type="ORF">ACFP3U_00050</name>
</gene>
<proteinExistence type="predicted"/>
<dbReference type="Proteomes" id="UP001595975">
    <property type="component" value="Unassembled WGS sequence"/>
</dbReference>